<gene>
    <name evidence="1" type="ORF">WPS_09470</name>
</gene>
<dbReference type="KEGG" id="vab:WPS_09470"/>
<dbReference type="AlphaFoldDB" id="A0AAN1XUC2"/>
<proteinExistence type="predicted"/>
<keyword evidence="2" id="KW-1185">Reference proteome</keyword>
<name>A0AAN1XUC2_UNVUL</name>
<evidence type="ECO:0008006" key="3">
    <source>
        <dbReference type="Google" id="ProtNLM"/>
    </source>
</evidence>
<dbReference type="EMBL" id="AP025523">
    <property type="protein sequence ID" value="BDE05671.1"/>
    <property type="molecule type" value="Genomic_DNA"/>
</dbReference>
<protein>
    <recommendedName>
        <fullName evidence="3">Glycine zipper 2TM domain-containing protein</fullName>
    </recommendedName>
</protein>
<evidence type="ECO:0000313" key="2">
    <source>
        <dbReference type="Proteomes" id="UP001317532"/>
    </source>
</evidence>
<evidence type="ECO:0000313" key="1">
    <source>
        <dbReference type="EMBL" id="BDE05671.1"/>
    </source>
</evidence>
<organism evidence="1 2">
    <name type="scientific">Vulcanimicrobium alpinum</name>
    <dbReference type="NCBI Taxonomy" id="3016050"/>
    <lineage>
        <taxon>Bacteria</taxon>
        <taxon>Bacillati</taxon>
        <taxon>Vulcanimicrobiota</taxon>
        <taxon>Vulcanimicrobiia</taxon>
        <taxon>Vulcanimicrobiales</taxon>
        <taxon>Vulcanimicrobiaceae</taxon>
        <taxon>Vulcanimicrobium</taxon>
    </lineage>
</organism>
<sequence>MPLAASAQVSAGTNLVGTMNQSIDSKSAVVGQRVLITDVHSQDNNITGATIYAHVCDVQAAGQGRTAKLQVCTDTLKTRSGNTYALDGRITGAQVNTKSNAVNEAGGAVAGMIVGNIIGKKLGTNAGGLLGAAGGYIYAKNAKQNVTIPANTPVTVQVLRAARQATR</sequence>
<accession>A0AAN1XUC2</accession>
<reference evidence="1 2" key="1">
    <citation type="journal article" date="2022" name="ISME Commun">
        <title>Vulcanimicrobium alpinus gen. nov. sp. nov., the first cultivated representative of the candidate phylum 'Eremiobacterota', is a metabolically versatile aerobic anoxygenic phototroph.</title>
        <authorList>
            <person name="Yabe S."/>
            <person name="Muto K."/>
            <person name="Abe K."/>
            <person name="Yokota A."/>
            <person name="Staudigel H."/>
            <person name="Tebo B.M."/>
        </authorList>
    </citation>
    <scope>NUCLEOTIDE SEQUENCE [LARGE SCALE GENOMIC DNA]</scope>
    <source>
        <strain evidence="1 2">WC8-2</strain>
    </source>
</reference>
<dbReference type="Proteomes" id="UP001317532">
    <property type="component" value="Chromosome"/>
</dbReference>